<organism evidence="6 7">
    <name type="scientific">Candidatus Kerfeldbacteria bacterium CG08_land_8_20_14_0_20_42_7</name>
    <dbReference type="NCBI Taxonomy" id="2014245"/>
    <lineage>
        <taxon>Bacteria</taxon>
        <taxon>Candidatus Kerfeldiibacteriota</taxon>
    </lineage>
</organism>
<evidence type="ECO:0000256" key="3">
    <source>
        <dbReference type="ARBA" id="ARBA00023274"/>
    </source>
</evidence>
<evidence type="ECO:0000256" key="1">
    <source>
        <dbReference type="ARBA" id="ARBA00009254"/>
    </source>
</evidence>
<dbReference type="Pfam" id="PF00831">
    <property type="entry name" value="Ribosomal_L29"/>
    <property type="match status" value="1"/>
</dbReference>
<dbReference type="GO" id="GO:0006412">
    <property type="term" value="P:translation"/>
    <property type="evidence" value="ECO:0007669"/>
    <property type="project" value="UniProtKB-UniRule"/>
</dbReference>
<sequence>MKITELRQKSVDALKRDIAHAREELRDFRFQVSQNQQKDVRKVREYKHMIAQLLTVVKEKTDKEEQKKK</sequence>
<proteinExistence type="inferred from homology"/>
<dbReference type="EMBL" id="PEXV01000069">
    <property type="protein sequence ID" value="PIS41640.1"/>
    <property type="molecule type" value="Genomic_DNA"/>
</dbReference>
<name>A0A2H0YT58_9BACT</name>
<reference evidence="7" key="1">
    <citation type="submission" date="2017-09" db="EMBL/GenBank/DDBJ databases">
        <title>Depth-based differentiation of microbial function through sediment-hosted aquifers and enrichment of novel symbionts in the deep terrestrial subsurface.</title>
        <authorList>
            <person name="Probst A.J."/>
            <person name="Ladd B."/>
            <person name="Jarett J.K."/>
            <person name="Geller-Mcgrath D.E."/>
            <person name="Sieber C.M.K."/>
            <person name="Emerson J.B."/>
            <person name="Anantharaman K."/>
            <person name="Thomas B.C."/>
            <person name="Malmstrom R."/>
            <person name="Stieglmeier M."/>
            <person name="Klingl A."/>
            <person name="Woyke T."/>
            <person name="Ryan C.M."/>
            <person name="Banfield J.F."/>
        </authorList>
    </citation>
    <scope>NUCLEOTIDE SEQUENCE [LARGE SCALE GENOMIC DNA]</scope>
</reference>
<evidence type="ECO:0000313" key="6">
    <source>
        <dbReference type="EMBL" id="PIS41640.1"/>
    </source>
</evidence>
<dbReference type="GO" id="GO:1990904">
    <property type="term" value="C:ribonucleoprotein complex"/>
    <property type="evidence" value="ECO:0007669"/>
    <property type="project" value="UniProtKB-KW"/>
</dbReference>
<evidence type="ECO:0000256" key="5">
    <source>
        <dbReference type="HAMAP-Rule" id="MF_00374"/>
    </source>
</evidence>
<comment type="similarity">
    <text evidence="1 5">Belongs to the universal ribosomal protein uL29 family.</text>
</comment>
<dbReference type="Gene3D" id="1.10.287.310">
    <property type="match status" value="1"/>
</dbReference>
<gene>
    <name evidence="5 6" type="primary">rpmC</name>
    <name evidence="6" type="ORF">COT25_01905</name>
</gene>
<comment type="caution">
    <text evidence="6">The sequence shown here is derived from an EMBL/GenBank/DDBJ whole genome shotgun (WGS) entry which is preliminary data.</text>
</comment>
<keyword evidence="3 5" id="KW-0687">Ribonucleoprotein</keyword>
<accession>A0A2H0YT58</accession>
<evidence type="ECO:0000256" key="4">
    <source>
        <dbReference type="ARBA" id="ARBA00035204"/>
    </source>
</evidence>
<dbReference type="InterPro" id="IPR001854">
    <property type="entry name" value="Ribosomal_uL29"/>
</dbReference>
<dbReference type="SUPFAM" id="SSF46561">
    <property type="entry name" value="Ribosomal protein L29 (L29p)"/>
    <property type="match status" value="1"/>
</dbReference>
<evidence type="ECO:0000313" key="7">
    <source>
        <dbReference type="Proteomes" id="UP000228711"/>
    </source>
</evidence>
<dbReference type="GO" id="GO:0005840">
    <property type="term" value="C:ribosome"/>
    <property type="evidence" value="ECO:0007669"/>
    <property type="project" value="UniProtKB-KW"/>
</dbReference>
<evidence type="ECO:0000256" key="2">
    <source>
        <dbReference type="ARBA" id="ARBA00022980"/>
    </source>
</evidence>
<keyword evidence="2 5" id="KW-0689">Ribosomal protein</keyword>
<dbReference type="AlphaFoldDB" id="A0A2H0YT58"/>
<dbReference type="GO" id="GO:0003735">
    <property type="term" value="F:structural constituent of ribosome"/>
    <property type="evidence" value="ECO:0007669"/>
    <property type="project" value="InterPro"/>
</dbReference>
<protein>
    <recommendedName>
        <fullName evidence="4 5">Large ribosomal subunit protein uL29</fullName>
    </recommendedName>
</protein>
<dbReference type="HAMAP" id="MF_00374">
    <property type="entry name" value="Ribosomal_uL29"/>
    <property type="match status" value="1"/>
</dbReference>
<dbReference type="Proteomes" id="UP000228711">
    <property type="component" value="Unassembled WGS sequence"/>
</dbReference>
<dbReference type="InterPro" id="IPR036049">
    <property type="entry name" value="Ribosomal_uL29_sf"/>
</dbReference>
<dbReference type="NCBIfam" id="TIGR00012">
    <property type="entry name" value="L29"/>
    <property type="match status" value="1"/>
</dbReference>